<sequence>MQASRKRTIDGRKIKAVVFDAYGTLYDVQSVEGAVEAAFPGRGSLITAIWRMKQLEYSWLVTLMERYEDFWSITLRSLEYTLRSLDLSAGGQLLEDVAASYLDLKPYDDVLECLGRLAAYQRVILSNAALRCCRRLPPNPGSIRRSTISSASMRNAPSNQPRPPICVLKKSLASRAGKWLSYRPTDLIFAARRASASPSSAWRAPSQTVLGYR</sequence>
<comment type="caution">
    <text evidence="1">The sequence shown here is derived from an EMBL/GenBank/DDBJ whole genome shotgun (WGS) entry which is preliminary data.</text>
</comment>
<gene>
    <name evidence="1" type="ORF">DdX_21515</name>
</gene>
<dbReference type="SUPFAM" id="SSF56784">
    <property type="entry name" value="HAD-like"/>
    <property type="match status" value="1"/>
</dbReference>
<dbReference type="Pfam" id="PF00702">
    <property type="entry name" value="Hydrolase"/>
    <property type="match status" value="1"/>
</dbReference>
<reference evidence="1" key="1">
    <citation type="submission" date="2022-01" db="EMBL/GenBank/DDBJ databases">
        <title>Genome Sequence Resource for Two Populations of Ditylenchus destructor, the Migratory Endoparasitic Phytonematode.</title>
        <authorList>
            <person name="Zhang H."/>
            <person name="Lin R."/>
            <person name="Xie B."/>
        </authorList>
    </citation>
    <scope>NUCLEOTIDE SEQUENCE</scope>
    <source>
        <strain evidence="1">BazhouSP</strain>
    </source>
</reference>
<organism evidence="1 2">
    <name type="scientific">Ditylenchus destructor</name>
    <dbReference type="NCBI Taxonomy" id="166010"/>
    <lineage>
        <taxon>Eukaryota</taxon>
        <taxon>Metazoa</taxon>
        <taxon>Ecdysozoa</taxon>
        <taxon>Nematoda</taxon>
        <taxon>Chromadorea</taxon>
        <taxon>Rhabditida</taxon>
        <taxon>Tylenchina</taxon>
        <taxon>Tylenchomorpha</taxon>
        <taxon>Sphaerularioidea</taxon>
        <taxon>Anguinidae</taxon>
        <taxon>Anguininae</taxon>
        <taxon>Ditylenchus</taxon>
    </lineage>
</organism>
<accession>A0AAD4MFK4</accession>
<evidence type="ECO:0000313" key="2">
    <source>
        <dbReference type="Proteomes" id="UP001201812"/>
    </source>
</evidence>
<keyword evidence="2" id="KW-1185">Reference proteome</keyword>
<dbReference type="InterPro" id="IPR023198">
    <property type="entry name" value="PGP-like_dom2"/>
</dbReference>
<dbReference type="InterPro" id="IPR036412">
    <property type="entry name" value="HAD-like_sf"/>
</dbReference>
<protein>
    <submittedName>
        <fullName evidence="1">(S)-2-haloacid dehalogenase</fullName>
    </submittedName>
</protein>
<evidence type="ECO:0000313" key="1">
    <source>
        <dbReference type="EMBL" id="KAI1691959.1"/>
    </source>
</evidence>
<name>A0AAD4MFK4_9BILA</name>
<dbReference type="Proteomes" id="UP001201812">
    <property type="component" value="Unassembled WGS sequence"/>
</dbReference>
<dbReference type="AlphaFoldDB" id="A0AAD4MFK4"/>
<dbReference type="Gene3D" id="1.10.150.240">
    <property type="entry name" value="Putative phosphatase, domain 2"/>
    <property type="match status" value="1"/>
</dbReference>
<dbReference type="InterPro" id="IPR006439">
    <property type="entry name" value="HAD-SF_hydro_IA"/>
</dbReference>
<proteinExistence type="predicted"/>
<dbReference type="EMBL" id="JAKKPZ010000844">
    <property type="protein sequence ID" value="KAI1691959.1"/>
    <property type="molecule type" value="Genomic_DNA"/>
</dbReference>
<dbReference type="NCBIfam" id="TIGR01493">
    <property type="entry name" value="HAD-SF-IA-v2"/>
    <property type="match status" value="1"/>
</dbReference>
<dbReference type="PRINTS" id="PR00413">
    <property type="entry name" value="HADHALOGNASE"/>
</dbReference>